<accession>A0ABQ5W204</accession>
<sequence length="434" mass="45969">MVSTPKPPDPWKTAQAQSQWNSTTAQTQQALNMVDQVTPTGSLNYSQNGTQTIIGADGKPIELPRYTATTTLSPEQQAIFSQTQQAQGNLAGLAAEQSAAMREYLKGGVDTSNLPELAKSSGVDADFARDIGGNYTAALGPGFATSYAGADDFSNDRARVEEALWQRGASDRASQEETLRTRLLNSGVREGSAAWNAEMERLGRQTTDARLATTLAGGQEQSRLVDLARNAAIFGNEAELARAGFGNQASLGAAQFAQNAQQAGNAAALTDAQFANSARGQGLQEAMALRNQPINELSALMSGAQVSMPQFQSTPQTGVAGVDYTGLVNQKYQADLANSQAMMGGLFGLGGSLLGAAGQAGGLGMLFSDERLKEDVERVGETDEGVPVYTYRYKGTPGGIFHMGVMADELEDTQPEAVRTHPSGYRMVDYKEVR</sequence>
<organism evidence="2 3">
    <name type="scientific">Devosia nitrariae</name>
    <dbReference type="NCBI Taxonomy" id="2071872"/>
    <lineage>
        <taxon>Bacteria</taxon>
        <taxon>Pseudomonadati</taxon>
        <taxon>Pseudomonadota</taxon>
        <taxon>Alphaproteobacteria</taxon>
        <taxon>Hyphomicrobiales</taxon>
        <taxon>Devosiaceae</taxon>
        <taxon>Devosia</taxon>
    </lineage>
</organism>
<name>A0ABQ5W204_9HYPH</name>
<dbReference type="EMBL" id="BSNS01000006">
    <property type="protein sequence ID" value="GLQ53753.1"/>
    <property type="molecule type" value="Genomic_DNA"/>
</dbReference>
<protein>
    <recommendedName>
        <fullName evidence="1">Peptidase S74 domain-containing protein</fullName>
    </recommendedName>
</protein>
<feature type="domain" description="Peptidase S74" evidence="1">
    <location>
        <begin position="368"/>
        <end position="419"/>
    </location>
</feature>
<dbReference type="Proteomes" id="UP001156691">
    <property type="component" value="Unassembled WGS sequence"/>
</dbReference>
<keyword evidence="3" id="KW-1185">Reference proteome</keyword>
<evidence type="ECO:0000313" key="3">
    <source>
        <dbReference type="Proteomes" id="UP001156691"/>
    </source>
</evidence>
<evidence type="ECO:0000313" key="2">
    <source>
        <dbReference type="EMBL" id="GLQ53753.1"/>
    </source>
</evidence>
<gene>
    <name evidence="2" type="ORF">GCM10010862_10120</name>
</gene>
<reference evidence="3" key="1">
    <citation type="journal article" date="2019" name="Int. J. Syst. Evol. Microbiol.">
        <title>The Global Catalogue of Microorganisms (GCM) 10K type strain sequencing project: providing services to taxonomists for standard genome sequencing and annotation.</title>
        <authorList>
            <consortium name="The Broad Institute Genomics Platform"/>
            <consortium name="The Broad Institute Genome Sequencing Center for Infectious Disease"/>
            <person name="Wu L."/>
            <person name="Ma J."/>
        </authorList>
    </citation>
    <scope>NUCLEOTIDE SEQUENCE [LARGE SCALE GENOMIC DNA]</scope>
    <source>
        <strain evidence="3">NBRC 112416</strain>
    </source>
</reference>
<comment type="caution">
    <text evidence="2">The sequence shown here is derived from an EMBL/GenBank/DDBJ whole genome shotgun (WGS) entry which is preliminary data.</text>
</comment>
<dbReference type="RefSeq" id="WP_284339202.1">
    <property type="nucleotide sequence ID" value="NZ_BSNS01000006.1"/>
</dbReference>
<dbReference type="InterPro" id="IPR030392">
    <property type="entry name" value="S74_ICA"/>
</dbReference>
<evidence type="ECO:0000259" key="1">
    <source>
        <dbReference type="Pfam" id="PF13884"/>
    </source>
</evidence>
<dbReference type="Pfam" id="PF13884">
    <property type="entry name" value="Peptidase_S74"/>
    <property type="match status" value="1"/>
</dbReference>
<proteinExistence type="predicted"/>